<evidence type="ECO:0000259" key="3">
    <source>
        <dbReference type="PROSITE" id="PS50894"/>
    </source>
</evidence>
<evidence type="ECO:0000313" key="5">
    <source>
        <dbReference type="Proteomes" id="UP000295511"/>
    </source>
</evidence>
<accession>A0A4V2ZUN7</accession>
<protein>
    <recommendedName>
        <fullName evidence="3">HPt domain-containing protein</fullName>
    </recommendedName>
</protein>
<name>A0A4V2ZUN7_9MICC</name>
<dbReference type="Pfam" id="PF01627">
    <property type="entry name" value="Hpt"/>
    <property type="match status" value="1"/>
</dbReference>
<evidence type="ECO:0000256" key="2">
    <source>
        <dbReference type="SAM" id="MobiDB-lite"/>
    </source>
</evidence>
<comment type="caution">
    <text evidence="1">Lacks conserved residue(s) required for the propagation of feature annotation.</text>
</comment>
<reference evidence="4 5" key="1">
    <citation type="submission" date="2019-03" db="EMBL/GenBank/DDBJ databases">
        <title>Whole genome sequence of Arthrobacter sp JH1-1.</title>
        <authorList>
            <person name="Trinh H.N."/>
        </authorList>
    </citation>
    <scope>NUCLEOTIDE SEQUENCE [LARGE SCALE GENOMIC DNA]</scope>
    <source>
        <strain evidence="4 5">JH1-1</strain>
    </source>
</reference>
<sequence>MPGADAAHRFAATYTRMLPARVERINQALDDGDDHQAMDAVLSLKISSAMVGALQMEQHCARLEDALARTDRTGAAAAGEDVTRHQAELEKVLRVPGNKLLPVQALDKEGCSTPNKTGTLESNQTH</sequence>
<dbReference type="PROSITE" id="PS50894">
    <property type="entry name" value="HPT"/>
    <property type="match status" value="1"/>
</dbReference>
<proteinExistence type="predicted"/>
<dbReference type="GO" id="GO:0000160">
    <property type="term" value="P:phosphorelay signal transduction system"/>
    <property type="evidence" value="ECO:0007669"/>
    <property type="project" value="InterPro"/>
</dbReference>
<evidence type="ECO:0000313" key="4">
    <source>
        <dbReference type="EMBL" id="TDG01465.1"/>
    </source>
</evidence>
<gene>
    <name evidence="4" type="ORF">E1809_01680</name>
</gene>
<dbReference type="AlphaFoldDB" id="A0A4V2ZUN7"/>
<dbReference type="InterPro" id="IPR008207">
    <property type="entry name" value="Sig_transdc_His_kin_Hpt_dom"/>
</dbReference>
<evidence type="ECO:0000256" key="1">
    <source>
        <dbReference type="PROSITE-ProRule" id="PRU00110"/>
    </source>
</evidence>
<dbReference type="SUPFAM" id="SSF47226">
    <property type="entry name" value="Histidine-containing phosphotransfer domain, HPT domain"/>
    <property type="match status" value="1"/>
</dbReference>
<feature type="compositionally biased region" description="Polar residues" evidence="2">
    <location>
        <begin position="112"/>
        <end position="126"/>
    </location>
</feature>
<dbReference type="Proteomes" id="UP000295511">
    <property type="component" value="Unassembled WGS sequence"/>
</dbReference>
<keyword evidence="5" id="KW-1185">Reference proteome</keyword>
<comment type="caution">
    <text evidence="4">The sequence shown here is derived from an EMBL/GenBank/DDBJ whole genome shotgun (WGS) entry which is preliminary data.</text>
</comment>
<dbReference type="Gene3D" id="1.20.120.160">
    <property type="entry name" value="HPT domain"/>
    <property type="match status" value="1"/>
</dbReference>
<feature type="region of interest" description="Disordered" evidence="2">
    <location>
        <begin position="107"/>
        <end position="126"/>
    </location>
</feature>
<dbReference type="InterPro" id="IPR036641">
    <property type="entry name" value="HPT_dom_sf"/>
</dbReference>
<feature type="domain" description="HPt" evidence="3">
    <location>
        <begin position="3"/>
        <end position="96"/>
    </location>
</feature>
<dbReference type="OrthoDB" id="4942124at2"/>
<organism evidence="4 5">
    <name type="scientific">Arthrobacter terricola</name>
    <dbReference type="NCBI Taxonomy" id="2547396"/>
    <lineage>
        <taxon>Bacteria</taxon>
        <taxon>Bacillati</taxon>
        <taxon>Actinomycetota</taxon>
        <taxon>Actinomycetes</taxon>
        <taxon>Micrococcales</taxon>
        <taxon>Micrococcaceae</taxon>
        <taxon>Arthrobacter</taxon>
    </lineage>
</organism>
<dbReference type="EMBL" id="SMRU01000002">
    <property type="protein sequence ID" value="TDG01465.1"/>
    <property type="molecule type" value="Genomic_DNA"/>
</dbReference>